<dbReference type="Pfam" id="PF00793">
    <property type="entry name" value="DAHP_synth_1"/>
    <property type="match status" value="1"/>
</dbReference>
<dbReference type="Gene3D" id="3.20.20.70">
    <property type="entry name" value="Aldolase class I"/>
    <property type="match status" value="1"/>
</dbReference>
<sequence length="357" mass="38820">MIIPKPARLSPEQLAEISAIVEPFGCRIQPIIGAVRNIYAIVGDERDELMTNRLEGLPYIERVDKMQSPYKLMDRRSSLSGNKIKIGNLTIGEDLLVIAGQCTIDPKNPNYFYETAHAVKEAGANSIRGGVWKPRTNPYSFQGDNKSLDILMEAHRRTGLPVDAEVMDEHQLHLAIEAGVHMLQVGARNALNYSLLRAIGGAVASRPSTVVLLKRSIHMGPLNEFISAAEYIAAFGNPNILLCPRGTSPAIDGYRNHPDESITPLLKEKTWAPVVVDPSHSVGKAAYVPACALAAVAYGADGLCIESHISPSKGIGDDPKQALTPEMLAYTIREARQLWAARREARAHAPEGISPAK</sequence>
<keyword evidence="1" id="KW-0808">Transferase</keyword>
<evidence type="ECO:0000259" key="2">
    <source>
        <dbReference type="Pfam" id="PF00793"/>
    </source>
</evidence>
<dbReference type="RefSeq" id="WP_108824654.1">
    <property type="nucleotide sequence ID" value="NZ_CP023004.1"/>
</dbReference>
<dbReference type="InterPro" id="IPR041071">
    <property type="entry name" value="DAHP_snth_FXD"/>
</dbReference>
<keyword evidence="5" id="KW-1185">Reference proteome</keyword>
<evidence type="ECO:0000313" key="5">
    <source>
        <dbReference type="Proteomes" id="UP000244896"/>
    </source>
</evidence>
<accession>A0A2U8E1V4</accession>
<feature type="domain" description="DAHP synthetase I/KDSA" evidence="2">
    <location>
        <begin position="88"/>
        <end position="327"/>
    </location>
</feature>
<dbReference type="InterPro" id="IPR006218">
    <property type="entry name" value="DAHP1/KDSA"/>
</dbReference>
<dbReference type="PANTHER" id="PTHR43018:SF1">
    <property type="entry name" value="PROTEIN AROA(G)"/>
    <property type="match status" value="1"/>
</dbReference>
<dbReference type="GO" id="GO:0016740">
    <property type="term" value="F:transferase activity"/>
    <property type="evidence" value="ECO:0007669"/>
    <property type="project" value="UniProtKB-KW"/>
</dbReference>
<name>A0A2U8E1V4_9BACT</name>
<dbReference type="OrthoDB" id="9780456at2"/>
<reference evidence="4 5" key="1">
    <citation type="journal article" date="2018" name="Syst. Appl. Microbiol.">
        <title>Ereboglobus luteus gen. nov. sp. nov. from cockroach guts, and new insights into the oxygen relationship of the genera Opitutus and Didymococcus (Verrucomicrobia: Opitutaceae).</title>
        <authorList>
            <person name="Tegtmeier D."/>
            <person name="Belitz A."/>
            <person name="Radek R."/>
            <person name="Heimerl T."/>
            <person name="Brune A."/>
        </authorList>
    </citation>
    <scope>NUCLEOTIDE SEQUENCE [LARGE SCALE GENOMIC DNA]</scope>
    <source>
        <strain evidence="4 5">Ho45</strain>
    </source>
</reference>
<evidence type="ECO:0000256" key="1">
    <source>
        <dbReference type="ARBA" id="ARBA00022679"/>
    </source>
</evidence>
<protein>
    <submittedName>
        <fullName evidence="4">3-deoxy-D-arabino-heptulosonate 7-phosphate synthase</fullName>
    </submittedName>
</protein>
<dbReference type="PANTHER" id="PTHR43018">
    <property type="entry name" value="PHOSPHO-2-DEHYDRO-3-DEOXYHEPTONATE ALDOLASE"/>
    <property type="match status" value="1"/>
</dbReference>
<proteinExistence type="predicted"/>
<dbReference type="KEGG" id="elut:CKA38_05880"/>
<evidence type="ECO:0000313" key="4">
    <source>
        <dbReference type="EMBL" id="AWI08843.1"/>
    </source>
</evidence>
<dbReference type="Pfam" id="PF18152">
    <property type="entry name" value="DAHP_snth_FXD"/>
    <property type="match status" value="1"/>
</dbReference>
<dbReference type="Proteomes" id="UP000244896">
    <property type="component" value="Chromosome"/>
</dbReference>
<dbReference type="Gene3D" id="3.30.70.1140">
    <property type="entry name" value="Phospho-2-dehydro-3-deoxyheptonate aldolase, domain 1"/>
    <property type="match status" value="1"/>
</dbReference>
<gene>
    <name evidence="4" type="ORF">CKA38_05880</name>
</gene>
<organism evidence="4 5">
    <name type="scientific">Ereboglobus luteus</name>
    <dbReference type="NCBI Taxonomy" id="1796921"/>
    <lineage>
        <taxon>Bacteria</taxon>
        <taxon>Pseudomonadati</taxon>
        <taxon>Verrucomicrobiota</taxon>
        <taxon>Opitutia</taxon>
        <taxon>Opitutales</taxon>
        <taxon>Opitutaceae</taxon>
        <taxon>Ereboglobus</taxon>
    </lineage>
</organism>
<dbReference type="SUPFAM" id="SSF51569">
    <property type="entry name" value="Aldolase"/>
    <property type="match status" value="1"/>
</dbReference>
<dbReference type="AlphaFoldDB" id="A0A2U8E1V4"/>
<dbReference type="InterPro" id="IPR052899">
    <property type="entry name" value="Class-I_DAHP_synthase"/>
</dbReference>
<dbReference type="InterPro" id="IPR013785">
    <property type="entry name" value="Aldolase_TIM"/>
</dbReference>
<dbReference type="EMBL" id="CP023004">
    <property type="protein sequence ID" value="AWI08843.1"/>
    <property type="molecule type" value="Genomic_DNA"/>
</dbReference>
<evidence type="ECO:0000259" key="3">
    <source>
        <dbReference type="Pfam" id="PF18152"/>
    </source>
</evidence>
<feature type="domain" description="DAHP synthase ferredoxin-like" evidence="3">
    <location>
        <begin position="1"/>
        <end position="64"/>
    </location>
</feature>